<keyword evidence="3" id="KW-0411">Iron-sulfur</keyword>
<dbReference type="GO" id="GO:0003824">
    <property type="term" value="F:catalytic activity"/>
    <property type="evidence" value="ECO:0007669"/>
    <property type="project" value="InterPro"/>
</dbReference>
<comment type="caution">
    <text evidence="5">The sequence shown here is derived from an EMBL/GenBank/DDBJ whole genome shotgun (WGS) entry which is preliminary data.</text>
</comment>
<dbReference type="SFLD" id="SFLDS00029">
    <property type="entry name" value="Radical_SAM"/>
    <property type="match status" value="1"/>
</dbReference>
<dbReference type="CDD" id="cd01335">
    <property type="entry name" value="Radical_SAM"/>
    <property type="match status" value="1"/>
</dbReference>
<keyword evidence="2" id="KW-0408">Iron</keyword>
<dbReference type="PANTHER" id="PTHR43432">
    <property type="entry name" value="SLR0285 PROTEIN"/>
    <property type="match status" value="1"/>
</dbReference>
<dbReference type="SUPFAM" id="SSF102114">
    <property type="entry name" value="Radical SAM enzymes"/>
    <property type="match status" value="1"/>
</dbReference>
<dbReference type="InterPro" id="IPR007197">
    <property type="entry name" value="rSAM"/>
</dbReference>
<protein>
    <submittedName>
        <fullName evidence="5">Radical SAM protein</fullName>
    </submittedName>
</protein>
<dbReference type="GO" id="GO:0051536">
    <property type="term" value="F:iron-sulfur cluster binding"/>
    <property type="evidence" value="ECO:0007669"/>
    <property type="project" value="UniProtKB-KW"/>
</dbReference>
<accession>A0A7C2VNQ5</accession>
<evidence type="ECO:0000259" key="4">
    <source>
        <dbReference type="Pfam" id="PF04055"/>
    </source>
</evidence>
<dbReference type="PANTHER" id="PTHR43432:SF4">
    <property type="entry name" value="RADICAL SAM CORE DOMAIN-CONTAINING PROTEIN"/>
    <property type="match status" value="1"/>
</dbReference>
<reference evidence="5" key="1">
    <citation type="journal article" date="2020" name="mSystems">
        <title>Genome- and Community-Level Interaction Insights into Carbon Utilization and Element Cycling Functions of Hydrothermarchaeota in Hydrothermal Sediment.</title>
        <authorList>
            <person name="Zhou Z."/>
            <person name="Liu Y."/>
            <person name="Xu W."/>
            <person name="Pan J."/>
            <person name="Luo Z.H."/>
            <person name="Li M."/>
        </authorList>
    </citation>
    <scope>NUCLEOTIDE SEQUENCE [LARGE SCALE GENOMIC DNA]</scope>
    <source>
        <strain evidence="5">SpSt-16</strain>
    </source>
</reference>
<evidence type="ECO:0000256" key="2">
    <source>
        <dbReference type="ARBA" id="ARBA00023004"/>
    </source>
</evidence>
<dbReference type="Pfam" id="PF04055">
    <property type="entry name" value="Radical_SAM"/>
    <property type="match status" value="1"/>
</dbReference>
<evidence type="ECO:0000256" key="3">
    <source>
        <dbReference type="ARBA" id="ARBA00023014"/>
    </source>
</evidence>
<dbReference type="Gene3D" id="3.80.30.30">
    <property type="match status" value="1"/>
</dbReference>
<sequence>MPELVINVSNIISPLCYSVIRFEPFTACSHSCIYCYAQWYRSTSDSIKPRLKALKEFKVLARKTLRQGLKPIPIRISTLVDPFQPIEELERIVLRALHIALDYEYSVIINTKGLLYSKDPWRSVIARLLDRGLGILQISITTLDDGCAKILEPVAPPPSTRLAVAKEFGLSNLPVVLRLSPFIPHISTYPSVDEFVSQLADAKVSHIIVEALRIEQSMIPRILQILKAPHLKFEKYSLGEAPNLEPVYRIDLKSRIRDYVELQQSLIKKGIGFSTCKEGLFHLHTTTDCCGVYLLKSPYILRFTLYDVYRDLLTVNKIDLNDLETFLESRICRYRLCSKDMKKYPKRISKPLKHHEKKLLRVIRSPRHLSHITPLIRCTQTHIEIIEDVLYQSLSPA</sequence>
<gene>
    <name evidence="5" type="ORF">ENO77_01565</name>
</gene>
<proteinExistence type="predicted"/>
<organism evidence="5">
    <name type="scientific">Ignisphaera aggregans</name>
    <dbReference type="NCBI Taxonomy" id="334771"/>
    <lineage>
        <taxon>Archaea</taxon>
        <taxon>Thermoproteota</taxon>
        <taxon>Thermoprotei</taxon>
        <taxon>Desulfurococcales</taxon>
        <taxon>Desulfurococcaceae</taxon>
        <taxon>Ignisphaera</taxon>
    </lineage>
</organism>
<dbReference type="AlphaFoldDB" id="A0A7C2VNQ5"/>
<keyword evidence="1" id="KW-0479">Metal-binding</keyword>
<feature type="domain" description="Radical SAM core" evidence="4">
    <location>
        <begin position="24"/>
        <end position="180"/>
    </location>
</feature>
<dbReference type="GO" id="GO:0046872">
    <property type="term" value="F:metal ion binding"/>
    <property type="evidence" value="ECO:0007669"/>
    <property type="project" value="UniProtKB-KW"/>
</dbReference>
<dbReference type="InterPro" id="IPR058240">
    <property type="entry name" value="rSAM_sf"/>
</dbReference>
<name>A0A7C2VNQ5_9CREN</name>
<dbReference type="InterPro" id="IPR040086">
    <property type="entry name" value="MJ0683-like"/>
</dbReference>
<dbReference type="EMBL" id="DSGT01000003">
    <property type="protein sequence ID" value="HEW52848.1"/>
    <property type="molecule type" value="Genomic_DNA"/>
</dbReference>
<evidence type="ECO:0000256" key="1">
    <source>
        <dbReference type="ARBA" id="ARBA00022723"/>
    </source>
</evidence>
<evidence type="ECO:0000313" key="5">
    <source>
        <dbReference type="EMBL" id="HEW52848.1"/>
    </source>
</evidence>
<dbReference type="SFLD" id="SFLDG01084">
    <property type="entry name" value="Uncharacterised_Radical_SAM_Su"/>
    <property type="match status" value="1"/>
</dbReference>